<gene>
    <name evidence="1" type="ORF">FVF58_37030</name>
</gene>
<name>A0A5B0GNF5_9BURK</name>
<accession>A0A5B0GNF5</accession>
<sequence>MATFELEPQVQDDRRGVSFSLARPHGFVKCVIAVKALQEYFWLEPNADDGRILKAFRNGYGRIRAIAERKVLAHPTTHLELTAEDFARP</sequence>
<evidence type="ECO:0000313" key="1">
    <source>
        <dbReference type="EMBL" id="KAA1003450.1"/>
    </source>
</evidence>
<protein>
    <submittedName>
        <fullName evidence="1">DUF1488 domain-containing protein</fullName>
    </submittedName>
</protein>
<dbReference type="RefSeq" id="WP_149674659.1">
    <property type="nucleotide sequence ID" value="NZ_VTUZ01000036.1"/>
</dbReference>
<dbReference type="InterPro" id="IPR009962">
    <property type="entry name" value="DUF1488"/>
</dbReference>
<reference evidence="1 2" key="1">
    <citation type="submission" date="2019-08" db="EMBL/GenBank/DDBJ databases">
        <title>Paraburkholderia sp. DCY113.</title>
        <authorList>
            <person name="Kang J."/>
        </authorList>
    </citation>
    <scope>NUCLEOTIDE SEQUENCE [LARGE SCALE GENOMIC DNA]</scope>
    <source>
        <strain evidence="1 2">DCY113</strain>
    </source>
</reference>
<organism evidence="1 2">
    <name type="scientific">Paraburkholderia panacisoli</name>
    <dbReference type="NCBI Taxonomy" id="2603818"/>
    <lineage>
        <taxon>Bacteria</taxon>
        <taxon>Pseudomonadati</taxon>
        <taxon>Pseudomonadota</taxon>
        <taxon>Betaproteobacteria</taxon>
        <taxon>Burkholderiales</taxon>
        <taxon>Burkholderiaceae</taxon>
        <taxon>Paraburkholderia</taxon>
    </lineage>
</organism>
<dbReference type="EMBL" id="VTUZ01000036">
    <property type="protein sequence ID" value="KAA1003450.1"/>
    <property type="molecule type" value="Genomic_DNA"/>
</dbReference>
<evidence type="ECO:0000313" key="2">
    <source>
        <dbReference type="Proteomes" id="UP000325273"/>
    </source>
</evidence>
<proteinExistence type="predicted"/>
<dbReference type="AlphaFoldDB" id="A0A5B0GNF5"/>
<dbReference type="Pfam" id="PF07369">
    <property type="entry name" value="DUF1488"/>
    <property type="match status" value="1"/>
</dbReference>
<keyword evidence="2" id="KW-1185">Reference proteome</keyword>
<dbReference type="Proteomes" id="UP000325273">
    <property type="component" value="Unassembled WGS sequence"/>
</dbReference>
<comment type="caution">
    <text evidence="1">The sequence shown here is derived from an EMBL/GenBank/DDBJ whole genome shotgun (WGS) entry which is preliminary data.</text>
</comment>